<dbReference type="SUPFAM" id="SSF53756">
    <property type="entry name" value="UDP-Glycosyltransferase/glycogen phosphorylase"/>
    <property type="match status" value="1"/>
</dbReference>
<organism evidence="2 3">
    <name type="scientific">Mucilaginibacter pineti</name>
    <dbReference type="NCBI Taxonomy" id="1391627"/>
    <lineage>
        <taxon>Bacteria</taxon>
        <taxon>Pseudomonadati</taxon>
        <taxon>Bacteroidota</taxon>
        <taxon>Sphingobacteriia</taxon>
        <taxon>Sphingobacteriales</taxon>
        <taxon>Sphingobacteriaceae</taxon>
        <taxon>Mucilaginibacter</taxon>
    </lineage>
</organism>
<dbReference type="PANTHER" id="PTHR12526">
    <property type="entry name" value="GLYCOSYLTRANSFERASE"/>
    <property type="match status" value="1"/>
</dbReference>
<dbReference type="AlphaFoldDB" id="A0A1G6XDE8"/>
<dbReference type="Proteomes" id="UP000199072">
    <property type="component" value="Unassembled WGS sequence"/>
</dbReference>
<feature type="domain" description="Glycosyltransferase subfamily 4-like N-terminal" evidence="1">
    <location>
        <begin position="25"/>
        <end position="145"/>
    </location>
</feature>
<sequence>MTSKKVLIACDSVKSLIDFRSNLIELMQKKHTVYVFTPPIPCELRSKLASLKIIVFENNLNGSNVSVLADLQYALKLYRLIRQIKPDVFFPYTLKPVIYGTLVAKLNGVPKITPMLSGLGYNFVTGNTSVISKITRSLLRISLRNTPGLSIIFQNKDDLQTLLKSKIISPQHQTAVVNGSGVDLSHYAPTAPDIDNISFIMVSRLINAKGIREYFEAAQTVFLKHPDITFKLIGAYDDNIDAISPNLFTEIKHKSVIKYLGAVDDVRPYIRGSSVVVLPSYYGEGIPRCLLEAMAIGRPIITCDSVGCRETVETLPNANGFLIPIKNTAELVCKMEYFINNNKAIINFGLNGLALAQEKFDVHKVNARMMQIMNLTDD</sequence>
<keyword evidence="3" id="KW-1185">Reference proteome</keyword>
<dbReference type="CDD" id="cd03808">
    <property type="entry name" value="GT4_CapM-like"/>
    <property type="match status" value="1"/>
</dbReference>
<dbReference type="Pfam" id="PF13477">
    <property type="entry name" value="Glyco_trans_4_2"/>
    <property type="match status" value="1"/>
</dbReference>
<name>A0A1G6XDE8_9SPHI</name>
<dbReference type="Gene3D" id="3.40.50.2000">
    <property type="entry name" value="Glycogen Phosphorylase B"/>
    <property type="match status" value="2"/>
</dbReference>
<gene>
    <name evidence="2" type="ORF">SAMN05216464_102492</name>
</gene>
<evidence type="ECO:0000313" key="2">
    <source>
        <dbReference type="EMBL" id="SDD76072.1"/>
    </source>
</evidence>
<dbReference type="EMBL" id="FNAI01000002">
    <property type="protein sequence ID" value="SDD76072.1"/>
    <property type="molecule type" value="Genomic_DNA"/>
</dbReference>
<dbReference type="GO" id="GO:0016757">
    <property type="term" value="F:glycosyltransferase activity"/>
    <property type="evidence" value="ECO:0007669"/>
    <property type="project" value="TreeGrafter"/>
</dbReference>
<protein>
    <submittedName>
        <fullName evidence="2">Glycosyltransferase involved in cell wall bisynthesis</fullName>
    </submittedName>
</protein>
<reference evidence="2 3" key="1">
    <citation type="submission" date="2016-10" db="EMBL/GenBank/DDBJ databases">
        <authorList>
            <person name="de Groot N.N."/>
        </authorList>
    </citation>
    <scope>NUCLEOTIDE SEQUENCE [LARGE SCALE GENOMIC DNA]</scope>
    <source>
        <strain evidence="2 3">47C3B</strain>
    </source>
</reference>
<dbReference type="Pfam" id="PF13692">
    <property type="entry name" value="Glyco_trans_1_4"/>
    <property type="match status" value="1"/>
</dbReference>
<evidence type="ECO:0000259" key="1">
    <source>
        <dbReference type="Pfam" id="PF13477"/>
    </source>
</evidence>
<evidence type="ECO:0000313" key="3">
    <source>
        <dbReference type="Proteomes" id="UP000199072"/>
    </source>
</evidence>
<dbReference type="OrthoDB" id="9790710at2"/>
<accession>A0A1G6XDE8</accession>
<dbReference type="STRING" id="1391627.SAMN05216464_102492"/>
<dbReference type="InterPro" id="IPR028098">
    <property type="entry name" value="Glyco_trans_4-like_N"/>
</dbReference>
<proteinExistence type="predicted"/>
<keyword evidence="2" id="KW-0808">Transferase</keyword>
<dbReference type="PANTHER" id="PTHR12526:SF638">
    <property type="entry name" value="SPORE COAT PROTEIN SA"/>
    <property type="match status" value="1"/>
</dbReference>